<evidence type="ECO:0000313" key="9">
    <source>
        <dbReference type="Proteomes" id="UP001164286"/>
    </source>
</evidence>
<proteinExistence type="inferred from homology"/>
<keyword evidence="5" id="KW-0271">Exosome</keyword>
<evidence type="ECO:0000256" key="6">
    <source>
        <dbReference type="ARBA" id="ARBA00042523"/>
    </source>
</evidence>
<evidence type="ECO:0000256" key="2">
    <source>
        <dbReference type="ARBA" id="ARBA00004604"/>
    </source>
</evidence>
<dbReference type="Gene3D" id="3.30.230.70">
    <property type="entry name" value="GHMP Kinase, N-terminal domain"/>
    <property type="match status" value="1"/>
</dbReference>
<sequence length="304" mass="32174">MSTAVSPSERSYIITGLAHPTHPTRLDGRGLHQSRPIFISYGDAPQASGSARVTLGGTEVLAGIRLEVSEQGESSRCRVEVDVTPQAYPTLAPSALTAMSTQLSSVVSDHFVPSIPSLPIVPQIKYFVPHLHLTLLSNSGNVLTTLILAARAAFHDLRVPKTKVISSGAADDVDEQKDLSGIKAAVRAGRSGGRGKGRGTSGVEWELDLEGDGTMPMPGRETLPVLVTLNLIPDSTTVFLDAGLQEETACPDRLHVFFDAGGKVCGMRMEGEAGLDVDRIRPLLKEAQGVSVELFASLSQIATS</sequence>
<dbReference type="SUPFAM" id="SSF55666">
    <property type="entry name" value="Ribonuclease PH domain 2-like"/>
    <property type="match status" value="1"/>
</dbReference>
<dbReference type="GO" id="GO:0005730">
    <property type="term" value="C:nucleolus"/>
    <property type="evidence" value="ECO:0007669"/>
    <property type="project" value="UniProtKB-SubCell"/>
</dbReference>
<dbReference type="EMBL" id="JAKWFO010000005">
    <property type="protein sequence ID" value="KAI9636923.1"/>
    <property type="molecule type" value="Genomic_DNA"/>
</dbReference>
<dbReference type="GO" id="GO:0034475">
    <property type="term" value="P:U4 snRNA 3'-end processing"/>
    <property type="evidence" value="ECO:0007669"/>
    <property type="project" value="TreeGrafter"/>
</dbReference>
<comment type="caution">
    <text evidence="8">The sequence shown here is derived from an EMBL/GenBank/DDBJ whole genome shotgun (WGS) entry which is preliminary data.</text>
</comment>
<dbReference type="AlphaFoldDB" id="A0AA38H9Q6"/>
<dbReference type="InterPro" id="IPR001247">
    <property type="entry name" value="ExoRNase_PH_dom1"/>
</dbReference>
<dbReference type="GO" id="GO:0034473">
    <property type="term" value="P:U1 snRNA 3'-end processing"/>
    <property type="evidence" value="ECO:0007669"/>
    <property type="project" value="TreeGrafter"/>
</dbReference>
<evidence type="ECO:0000256" key="4">
    <source>
        <dbReference type="ARBA" id="ARBA00022490"/>
    </source>
</evidence>
<reference evidence="8" key="1">
    <citation type="journal article" date="2022" name="G3 (Bethesda)">
        <title>High quality genome of the basidiomycete yeast Dioszegia hungarica PDD-24b-2 isolated from cloud water.</title>
        <authorList>
            <person name="Jarrige D."/>
            <person name="Haridas S."/>
            <person name="Bleykasten-Grosshans C."/>
            <person name="Joly M."/>
            <person name="Nadalig T."/>
            <person name="Sancelme M."/>
            <person name="Vuilleumier S."/>
            <person name="Grigoriev I.V."/>
            <person name="Amato P."/>
            <person name="Bringel F."/>
        </authorList>
    </citation>
    <scope>NUCLEOTIDE SEQUENCE</scope>
    <source>
        <strain evidence="8">PDD-24b-2</strain>
    </source>
</reference>
<dbReference type="Pfam" id="PF01138">
    <property type="entry name" value="RNase_PH"/>
    <property type="match status" value="1"/>
</dbReference>
<organism evidence="8 9">
    <name type="scientific">Dioszegia hungarica</name>
    <dbReference type="NCBI Taxonomy" id="4972"/>
    <lineage>
        <taxon>Eukaryota</taxon>
        <taxon>Fungi</taxon>
        <taxon>Dikarya</taxon>
        <taxon>Basidiomycota</taxon>
        <taxon>Agaricomycotina</taxon>
        <taxon>Tremellomycetes</taxon>
        <taxon>Tremellales</taxon>
        <taxon>Bulleribasidiaceae</taxon>
        <taxon>Dioszegia</taxon>
    </lineage>
</organism>
<keyword evidence="8" id="KW-0689">Ribosomal protein</keyword>
<dbReference type="GO" id="GO:0071035">
    <property type="term" value="P:nuclear polyadenylation-dependent rRNA catabolic process"/>
    <property type="evidence" value="ECO:0007669"/>
    <property type="project" value="TreeGrafter"/>
</dbReference>
<dbReference type="PANTHER" id="PTHR11097:SF8">
    <property type="entry name" value="EXOSOME COMPLEX COMPONENT RRP42"/>
    <property type="match status" value="1"/>
</dbReference>
<evidence type="ECO:0000256" key="5">
    <source>
        <dbReference type="ARBA" id="ARBA00022835"/>
    </source>
</evidence>
<comment type="subcellular location">
    <subcellularLocation>
        <location evidence="1">Cytoplasm</location>
    </subcellularLocation>
    <subcellularLocation>
        <location evidence="2">Nucleus</location>
        <location evidence="2">Nucleolus</location>
    </subcellularLocation>
</comment>
<dbReference type="InterPro" id="IPR050590">
    <property type="entry name" value="Exosome_comp_Rrp42_subfam"/>
</dbReference>
<dbReference type="GO" id="GO:0016075">
    <property type="term" value="P:rRNA catabolic process"/>
    <property type="evidence" value="ECO:0007669"/>
    <property type="project" value="TreeGrafter"/>
</dbReference>
<evidence type="ECO:0000256" key="3">
    <source>
        <dbReference type="ARBA" id="ARBA00006678"/>
    </source>
</evidence>
<protein>
    <recommendedName>
        <fullName evidence="6">Ribosomal RNA-processing protein 42</fullName>
    </recommendedName>
</protein>
<evidence type="ECO:0000313" key="8">
    <source>
        <dbReference type="EMBL" id="KAI9636923.1"/>
    </source>
</evidence>
<keyword evidence="9" id="KW-1185">Reference proteome</keyword>
<evidence type="ECO:0000256" key="1">
    <source>
        <dbReference type="ARBA" id="ARBA00004496"/>
    </source>
</evidence>
<gene>
    <name evidence="8" type="ORF">MKK02DRAFT_45630</name>
</gene>
<comment type="similarity">
    <text evidence="3">Belongs to the RNase PH family.</text>
</comment>
<accession>A0AA38H9Q6</accession>
<dbReference type="GO" id="GO:0000177">
    <property type="term" value="C:cytoplasmic exosome (RNase complex)"/>
    <property type="evidence" value="ECO:0007669"/>
    <property type="project" value="TreeGrafter"/>
</dbReference>
<dbReference type="GO" id="GO:0035925">
    <property type="term" value="F:mRNA 3'-UTR AU-rich region binding"/>
    <property type="evidence" value="ECO:0007669"/>
    <property type="project" value="TreeGrafter"/>
</dbReference>
<dbReference type="SUPFAM" id="SSF54211">
    <property type="entry name" value="Ribosomal protein S5 domain 2-like"/>
    <property type="match status" value="1"/>
</dbReference>
<dbReference type="GO" id="GO:0000176">
    <property type="term" value="C:nuclear exosome (RNase complex)"/>
    <property type="evidence" value="ECO:0007669"/>
    <property type="project" value="TreeGrafter"/>
</dbReference>
<dbReference type="PANTHER" id="PTHR11097">
    <property type="entry name" value="EXOSOME COMPLEX EXONUCLEASE RIBOSOMAL RNA PROCESSING PROTEIN"/>
    <property type="match status" value="1"/>
</dbReference>
<dbReference type="InterPro" id="IPR020568">
    <property type="entry name" value="Ribosomal_Su5_D2-typ_SF"/>
</dbReference>
<dbReference type="Proteomes" id="UP001164286">
    <property type="component" value="Unassembled WGS sequence"/>
</dbReference>
<keyword evidence="4" id="KW-0963">Cytoplasm</keyword>
<dbReference type="GO" id="GO:0034476">
    <property type="term" value="P:U5 snRNA 3'-end processing"/>
    <property type="evidence" value="ECO:0007669"/>
    <property type="project" value="TreeGrafter"/>
</dbReference>
<dbReference type="RefSeq" id="XP_052946700.1">
    <property type="nucleotide sequence ID" value="XM_053093525.1"/>
</dbReference>
<dbReference type="GO" id="GO:0000467">
    <property type="term" value="P:exonucleolytic trimming to generate mature 3'-end of 5.8S rRNA from tricistronic rRNA transcript (SSU-rRNA, 5.8S rRNA, LSU-rRNA)"/>
    <property type="evidence" value="ECO:0007669"/>
    <property type="project" value="TreeGrafter"/>
</dbReference>
<dbReference type="GO" id="GO:0005840">
    <property type="term" value="C:ribosome"/>
    <property type="evidence" value="ECO:0007669"/>
    <property type="project" value="UniProtKB-KW"/>
</dbReference>
<dbReference type="GO" id="GO:0071028">
    <property type="term" value="P:nuclear mRNA surveillance"/>
    <property type="evidence" value="ECO:0007669"/>
    <property type="project" value="TreeGrafter"/>
</dbReference>
<dbReference type="GeneID" id="77732730"/>
<name>A0AA38H9Q6_9TREE</name>
<dbReference type="InterPro" id="IPR027408">
    <property type="entry name" value="PNPase/RNase_PH_dom_sf"/>
</dbReference>
<keyword evidence="8" id="KW-0687">Ribonucleoprotein</keyword>
<evidence type="ECO:0000259" key="7">
    <source>
        <dbReference type="Pfam" id="PF01138"/>
    </source>
</evidence>
<dbReference type="GO" id="GO:0071038">
    <property type="term" value="P:TRAMP-dependent tRNA surveillance pathway"/>
    <property type="evidence" value="ECO:0007669"/>
    <property type="project" value="TreeGrafter"/>
</dbReference>
<feature type="domain" description="Exoribonuclease phosphorolytic" evidence="7">
    <location>
        <begin position="33"/>
        <end position="160"/>
    </location>
</feature>
<dbReference type="InterPro" id="IPR036345">
    <property type="entry name" value="ExoRNase_PH_dom2_sf"/>
</dbReference>